<keyword evidence="2" id="KW-0472">Membrane</keyword>
<proteinExistence type="predicted"/>
<evidence type="ECO:0000256" key="2">
    <source>
        <dbReference type="SAM" id="Phobius"/>
    </source>
</evidence>
<keyword evidence="2" id="KW-0812">Transmembrane</keyword>
<dbReference type="Proteomes" id="UP000250369">
    <property type="component" value="Unassembled WGS sequence"/>
</dbReference>
<protein>
    <submittedName>
        <fullName evidence="3">Uncharacterized protein</fullName>
    </submittedName>
</protein>
<dbReference type="EMBL" id="QMFB01000001">
    <property type="protein sequence ID" value="RAV22661.1"/>
    <property type="molecule type" value="Genomic_DNA"/>
</dbReference>
<sequence length="117" mass="13920">MNELETLLFVIISTSVFMIGVFFVDILGWVQDLIIKRRRNKLKKQWEKAYMELGNALLPVMIELTKTLNSVTEEMRNFTMEDEYEDLSEEELLELERMHFPSRSDEQEKEDDNLGIK</sequence>
<evidence type="ECO:0000313" key="3">
    <source>
        <dbReference type="EMBL" id="RAV22661.1"/>
    </source>
</evidence>
<evidence type="ECO:0000256" key="1">
    <source>
        <dbReference type="SAM" id="MobiDB-lite"/>
    </source>
</evidence>
<feature type="region of interest" description="Disordered" evidence="1">
    <location>
        <begin position="98"/>
        <end position="117"/>
    </location>
</feature>
<keyword evidence="4" id="KW-1185">Reference proteome</keyword>
<gene>
    <name evidence="3" type="ORF">DQG23_00120</name>
</gene>
<organism evidence="3 4">
    <name type="scientific">Paenibacillus contaminans</name>
    <dbReference type="NCBI Taxonomy" id="450362"/>
    <lineage>
        <taxon>Bacteria</taxon>
        <taxon>Bacillati</taxon>
        <taxon>Bacillota</taxon>
        <taxon>Bacilli</taxon>
        <taxon>Bacillales</taxon>
        <taxon>Paenibacillaceae</taxon>
        <taxon>Paenibacillus</taxon>
    </lineage>
</organism>
<name>A0A329MRR4_9BACL</name>
<accession>A0A329MRR4</accession>
<reference evidence="3 4" key="1">
    <citation type="journal article" date="2009" name="Int. J. Syst. Evol. Microbiol.">
        <title>Paenibacillus contaminans sp. nov., isolated from a contaminated laboratory plate.</title>
        <authorList>
            <person name="Chou J.H."/>
            <person name="Lee J.H."/>
            <person name="Lin M.C."/>
            <person name="Chang P.S."/>
            <person name="Arun A.B."/>
            <person name="Young C.C."/>
            <person name="Chen W.M."/>
        </authorList>
    </citation>
    <scope>NUCLEOTIDE SEQUENCE [LARGE SCALE GENOMIC DNA]</scope>
    <source>
        <strain evidence="3 4">CKOBP-6</strain>
    </source>
</reference>
<dbReference type="AlphaFoldDB" id="A0A329MRR4"/>
<keyword evidence="2" id="KW-1133">Transmembrane helix</keyword>
<dbReference type="RefSeq" id="WP_113028772.1">
    <property type="nucleotide sequence ID" value="NZ_QMFB01000001.1"/>
</dbReference>
<evidence type="ECO:0000313" key="4">
    <source>
        <dbReference type="Proteomes" id="UP000250369"/>
    </source>
</evidence>
<feature type="transmembrane region" description="Helical" evidence="2">
    <location>
        <begin position="6"/>
        <end position="30"/>
    </location>
</feature>
<comment type="caution">
    <text evidence="3">The sequence shown here is derived from an EMBL/GenBank/DDBJ whole genome shotgun (WGS) entry which is preliminary data.</text>
</comment>